<evidence type="ECO:0000256" key="8">
    <source>
        <dbReference type="ARBA" id="ARBA00049120"/>
    </source>
</evidence>
<evidence type="ECO:0000256" key="7">
    <source>
        <dbReference type="ARBA" id="ARBA00023125"/>
    </source>
</evidence>
<keyword evidence="7" id="KW-0238">DNA-binding</keyword>
<dbReference type="InterPro" id="IPR017985">
    <property type="entry name" value="MeTrfase_CN4_CS"/>
</dbReference>
<dbReference type="Pfam" id="PF01555">
    <property type="entry name" value="N6_N4_Mtase"/>
    <property type="match status" value="1"/>
</dbReference>
<evidence type="ECO:0000256" key="6">
    <source>
        <dbReference type="ARBA" id="ARBA00022747"/>
    </source>
</evidence>
<dbReference type="eggNOG" id="COG0863">
    <property type="taxonomic scope" value="Bacteria"/>
</dbReference>
<dbReference type="GO" id="GO:0032259">
    <property type="term" value="P:methylation"/>
    <property type="evidence" value="ECO:0007669"/>
    <property type="project" value="UniProtKB-KW"/>
</dbReference>
<comment type="similarity">
    <text evidence="1">Belongs to the N(4)/N(6)-methyltransferase family. N(4) subfamily.</text>
</comment>
<dbReference type="EC" id="2.1.1.113" evidence="2"/>
<dbReference type="InParanoid" id="K9TRN1"/>
<dbReference type="GO" id="GO:0015667">
    <property type="term" value="F:site-specific DNA-methyltransferase (cytosine-N4-specific) activity"/>
    <property type="evidence" value="ECO:0007669"/>
    <property type="project" value="UniProtKB-EC"/>
</dbReference>
<protein>
    <recommendedName>
        <fullName evidence="2">site-specific DNA-methyltransferase (cytosine-N(4)-specific)</fullName>
        <ecNumber evidence="2">2.1.1.113</ecNumber>
    </recommendedName>
</protein>
<gene>
    <name evidence="10" type="ORF">Oscil6304_5740</name>
</gene>
<name>K9TRN1_9CYAN</name>
<dbReference type="GO" id="GO:0009307">
    <property type="term" value="P:DNA restriction-modification system"/>
    <property type="evidence" value="ECO:0007669"/>
    <property type="project" value="UniProtKB-KW"/>
</dbReference>
<dbReference type="RefSeq" id="WP_015151821.1">
    <property type="nucleotide sequence ID" value="NC_019693.1"/>
</dbReference>
<dbReference type="KEGG" id="oac:Oscil6304_5740"/>
<accession>K9TRN1</accession>
<evidence type="ECO:0000259" key="9">
    <source>
        <dbReference type="Pfam" id="PF01555"/>
    </source>
</evidence>
<dbReference type="PROSITE" id="PS00093">
    <property type="entry name" value="N4_MTASE"/>
    <property type="match status" value="1"/>
</dbReference>
<evidence type="ECO:0000313" key="10">
    <source>
        <dbReference type="EMBL" id="AFY85215.1"/>
    </source>
</evidence>
<dbReference type="InterPro" id="IPR002941">
    <property type="entry name" value="DNA_methylase_N4/N6"/>
</dbReference>
<organism evidence="10 11">
    <name type="scientific">Oscillatoria acuminata PCC 6304</name>
    <dbReference type="NCBI Taxonomy" id="56110"/>
    <lineage>
        <taxon>Bacteria</taxon>
        <taxon>Bacillati</taxon>
        <taxon>Cyanobacteriota</taxon>
        <taxon>Cyanophyceae</taxon>
        <taxon>Oscillatoriophycideae</taxon>
        <taxon>Oscillatoriales</taxon>
        <taxon>Oscillatoriaceae</taxon>
        <taxon>Oscillatoria</taxon>
    </lineage>
</organism>
<evidence type="ECO:0000256" key="1">
    <source>
        <dbReference type="ARBA" id="ARBA00010203"/>
    </source>
</evidence>
<dbReference type="GO" id="GO:0008170">
    <property type="term" value="F:N-methyltransferase activity"/>
    <property type="evidence" value="ECO:0007669"/>
    <property type="project" value="InterPro"/>
</dbReference>
<dbReference type="HOGENOM" id="CLU_027633_0_0_3"/>
<dbReference type="STRING" id="56110.Oscil6304_5740"/>
<dbReference type="GO" id="GO:0003677">
    <property type="term" value="F:DNA binding"/>
    <property type="evidence" value="ECO:0007669"/>
    <property type="project" value="UniProtKB-KW"/>
</dbReference>
<comment type="catalytic activity">
    <reaction evidence="8">
        <text>a 2'-deoxycytidine in DNA + S-adenosyl-L-methionine = an N(4)-methyl-2'-deoxycytidine in DNA + S-adenosyl-L-homocysteine + H(+)</text>
        <dbReference type="Rhea" id="RHEA:16857"/>
        <dbReference type="Rhea" id="RHEA-COMP:11369"/>
        <dbReference type="Rhea" id="RHEA-COMP:13674"/>
        <dbReference type="ChEBI" id="CHEBI:15378"/>
        <dbReference type="ChEBI" id="CHEBI:57856"/>
        <dbReference type="ChEBI" id="CHEBI:59789"/>
        <dbReference type="ChEBI" id="CHEBI:85452"/>
        <dbReference type="ChEBI" id="CHEBI:137933"/>
        <dbReference type="EC" id="2.1.1.113"/>
    </reaction>
</comment>
<keyword evidence="4" id="KW-0808">Transferase</keyword>
<evidence type="ECO:0000256" key="3">
    <source>
        <dbReference type="ARBA" id="ARBA00022603"/>
    </source>
</evidence>
<keyword evidence="3 10" id="KW-0489">Methyltransferase</keyword>
<proteinExistence type="inferred from homology"/>
<evidence type="ECO:0000313" key="11">
    <source>
        <dbReference type="Proteomes" id="UP000010367"/>
    </source>
</evidence>
<dbReference type="REBASE" id="57857">
    <property type="entry name" value="M.Oac6304ORF5740P"/>
</dbReference>
<keyword evidence="6" id="KW-0680">Restriction system</keyword>
<evidence type="ECO:0000256" key="5">
    <source>
        <dbReference type="ARBA" id="ARBA00022691"/>
    </source>
</evidence>
<dbReference type="EMBL" id="CP003607">
    <property type="protein sequence ID" value="AFY85215.1"/>
    <property type="molecule type" value="Genomic_DNA"/>
</dbReference>
<keyword evidence="5" id="KW-0949">S-adenosyl-L-methionine</keyword>
<dbReference type="InterPro" id="IPR029063">
    <property type="entry name" value="SAM-dependent_MTases_sf"/>
</dbReference>
<dbReference type="SUPFAM" id="SSF53335">
    <property type="entry name" value="S-adenosyl-L-methionine-dependent methyltransferases"/>
    <property type="match status" value="2"/>
</dbReference>
<dbReference type="Proteomes" id="UP000010367">
    <property type="component" value="Chromosome"/>
</dbReference>
<dbReference type="Gene3D" id="3.40.50.150">
    <property type="entry name" value="Vaccinia Virus protein VP39"/>
    <property type="match status" value="2"/>
</dbReference>
<dbReference type="PATRIC" id="fig|56110.3.peg.7047"/>
<evidence type="ECO:0000256" key="4">
    <source>
        <dbReference type="ARBA" id="ARBA00022679"/>
    </source>
</evidence>
<reference evidence="10 11" key="1">
    <citation type="submission" date="2012-06" db="EMBL/GenBank/DDBJ databases">
        <title>Finished chromosome of genome of Oscillatoria acuminata PCC 6304.</title>
        <authorList>
            <consortium name="US DOE Joint Genome Institute"/>
            <person name="Gugger M."/>
            <person name="Coursin T."/>
            <person name="Rippka R."/>
            <person name="Tandeau De Marsac N."/>
            <person name="Huntemann M."/>
            <person name="Wei C.-L."/>
            <person name="Han J."/>
            <person name="Detter J.C."/>
            <person name="Han C."/>
            <person name="Tapia R."/>
            <person name="Davenport K."/>
            <person name="Daligault H."/>
            <person name="Erkkila T."/>
            <person name="Gu W."/>
            <person name="Munk A.C.C."/>
            <person name="Teshima H."/>
            <person name="Xu Y."/>
            <person name="Chain P."/>
            <person name="Chen A."/>
            <person name="Krypides N."/>
            <person name="Mavromatis K."/>
            <person name="Markowitz V."/>
            <person name="Szeto E."/>
            <person name="Ivanova N."/>
            <person name="Mikhailova N."/>
            <person name="Ovchinnikova G."/>
            <person name="Pagani I."/>
            <person name="Pati A."/>
            <person name="Goodwin L."/>
            <person name="Peters L."/>
            <person name="Pitluck S."/>
            <person name="Woyke T."/>
            <person name="Kerfeld C."/>
        </authorList>
    </citation>
    <scope>NUCLEOTIDE SEQUENCE [LARGE SCALE GENOMIC DNA]</scope>
    <source>
        <strain evidence="10 11">PCC 6304</strain>
    </source>
</reference>
<evidence type="ECO:0000256" key="2">
    <source>
        <dbReference type="ARBA" id="ARBA00012185"/>
    </source>
</evidence>
<sequence length="438" mass="49395">MPEPVQLNLFDPIPSSRDSECGSAIAQRTGTFTDNMKLPIHRWFRYSAGFSADWVERAIGELSPQTLLDPFAGSGTVSVVADKLGINSYGVEAHPFVYRLAQGKLAWNTPIPDFLAAIEEIQQVAAQLNPKFSPIPALLSKCYTEAALGDLFKIKQAYLQLAPHLSEPLQSLIFLTISAILRGSSFVGTAQWQYVLPNKRKAKIHHPFDALMHQTALMQEDMSLMQSLGQSPRSILLQEDARTLQNIPDGSIDLVITSPPYANNYDYADATRLEMTFWGEVQSWSDLHEAVRKFLIRSNSQHVSKERLTLDTLIPDAVLNPIRDELFPICQALEQIRTTKSGNKAYHTMIAAYFIDMAKVFQALYRVTRPQSKICLIIGDSAPYGVYVPVEKLLGELAIAAGFNGWYFEEIRKRNVKWKNRKHRVPLHEGKLWIHRSQ</sequence>
<dbReference type="AlphaFoldDB" id="K9TRN1"/>
<feature type="domain" description="DNA methylase N-4/N-6" evidence="9">
    <location>
        <begin position="46"/>
        <end position="102"/>
    </location>
</feature>
<keyword evidence="11" id="KW-1185">Reference proteome</keyword>